<evidence type="ECO:0000313" key="2">
    <source>
        <dbReference type="EMBL" id="KAL2824322.1"/>
    </source>
</evidence>
<dbReference type="InterPro" id="IPR014710">
    <property type="entry name" value="RmlC-like_jellyroll"/>
</dbReference>
<dbReference type="InterPro" id="IPR013096">
    <property type="entry name" value="Cupin_2"/>
</dbReference>
<dbReference type="Gene3D" id="2.60.120.10">
    <property type="entry name" value="Jelly Rolls"/>
    <property type="match status" value="1"/>
</dbReference>
<dbReference type="PANTHER" id="PTHR36156:SF2">
    <property type="entry name" value="CUPIN TYPE-2 DOMAIN-CONTAINING PROTEIN"/>
    <property type="match status" value="1"/>
</dbReference>
<protein>
    <recommendedName>
        <fullName evidence="1">Cupin type-2 domain-containing protein</fullName>
    </recommendedName>
</protein>
<proteinExistence type="predicted"/>
<gene>
    <name evidence="2" type="ORF">BJY01DRAFT_256496</name>
</gene>
<dbReference type="EMBL" id="JBFXLU010000569">
    <property type="protein sequence ID" value="KAL2824322.1"/>
    <property type="molecule type" value="Genomic_DNA"/>
</dbReference>
<organism evidence="2 3">
    <name type="scientific">Aspergillus pseudoustus</name>
    <dbReference type="NCBI Taxonomy" id="1810923"/>
    <lineage>
        <taxon>Eukaryota</taxon>
        <taxon>Fungi</taxon>
        <taxon>Dikarya</taxon>
        <taxon>Ascomycota</taxon>
        <taxon>Pezizomycotina</taxon>
        <taxon>Eurotiomycetes</taxon>
        <taxon>Eurotiomycetidae</taxon>
        <taxon>Eurotiales</taxon>
        <taxon>Aspergillaceae</taxon>
        <taxon>Aspergillus</taxon>
        <taxon>Aspergillus subgen. Nidulantes</taxon>
    </lineage>
</organism>
<dbReference type="Proteomes" id="UP001610446">
    <property type="component" value="Unassembled WGS sequence"/>
</dbReference>
<feature type="domain" description="Cupin type-2" evidence="1">
    <location>
        <begin position="93"/>
        <end position="160"/>
    </location>
</feature>
<sequence length="182" mass="19960">MNSFPLVRRIVTGHDERGNAIIDSDSALTSFRPQDLLGPSNQISDEAEDRAKDARFVVLWRTDAFPAPLQGPWTDYNNKPLPLNDPTGTIARIVDMPPGLSSPFHRTVSLDVGVVLVGEVVLELDNAVEATVRQGETIIQRGTIHAWHNRGERMARVLFVLVPGQKIEIGGNIIPPTKLGVN</sequence>
<evidence type="ECO:0000313" key="3">
    <source>
        <dbReference type="Proteomes" id="UP001610446"/>
    </source>
</evidence>
<keyword evidence="3" id="KW-1185">Reference proteome</keyword>
<dbReference type="Gene3D" id="2.20.70.150">
    <property type="match status" value="1"/>
</dbReference>
<dbReference type="InterPro" id="IPR047142">
    <property type="entry name" value="OryJ/VirC-like"/>
</dbReference>
<dbReference type="CDD" id="cd02231">
    <property type="entry name" value="cupin_BLL6423-like"/>
    <property type="match status" value="1"/>
</dbReference>
<dbReference type="SUPFAM" id="SSF51182">
    <property type="entry name" value="RmlC-like cupins"/>
    <property type="match status" value="1"/>
</dbReference>
<dbReference type="InterPro" id="IPR011051">
    <property type="entry name" value="RmlC_Cupin_sf"/>
</dbReference>
<dbReference type="Pfam" id="PF07883">
    <property type="entry name" value="Cupin_2"/>
    <property type="match status" value="1"/>
</dbReference>
<reference evidence="2 3" key="1">
    <citation type="submission" date="2024-07" db="EMBL/GenBank/DDBJ databases">
        <title>Section-level genome sequencing and comparative genomics of Aspergillus sections Usti and Cavernicolus.</title>
        <authorList>
            <consortium name="Lawrence Berkeley National Laboratory"/>
            <person name="Nybo J.L."/>
            <person name="Vesth T.C."/>
            <person name="Theobald S."/>
            <person name="Frisvad J.C."/>
            <person name="Larsen T.O."/>
            <person name="Kjaerboelling I."/>
            <person name="Rothschild-Mancinelli K."/>
            <person name="Lyhne E.K."/>
            <person name="Kogle M.E."/>
            <person name="Barry K."/>
            <person name="Clum A."/>
            <person name="Na H."/>
            <person name="Ledsgaard L."/>
            <person name="Lin J."/>
            <person name="Lipzen A."/>
            <person name="Kuo A."/>
            <person name="Riley R."/>
            <person name="Mondo S."/>
            <person name="Labutti K."/>
            <person name="Haridas S."/>
            <person name="Pangalinan J."/>
            <person name="Salamov A.A."/>
            <person name="Simmons B.A."/>
            <person name="Magnuson J.K."/>
            <person name="Chen J."/>
            <person name="Drula E."/>
            <person name="Henrissat B."/>
            <person name="Wiebenga A."/>
            <person name="Lubbers R.J."/>
            <person name="Gomes A.C."/>
            <person name="Makela M.R."/>
            <person name="Stajich J."/>
            <person name="Grigoriev I.V."/>
            <person name="Mortensen U.H."/>
            <person name="De Vries R.P."/>
            <person name="Baker S.E."/>
            <person name="Andersen M.R."/>
        </authorList>
    </citation>
    <scope>NUCLEOTIDE SEQUENCE [LARGE SCALE GENOMIC DNA]</scope>
    <source>
        <strain evidence="2 3">CBS 123904</strain>
    </source>
</reference>
<dbReference type="PANTHER" id="PTHR36156">
    <property type="entry name" value="SLR2101 PROTEIN"/>
    <property type="match status" value="1"/>
</dbReference>
<accession>A0ABR4IBH8</accession>
<name>A0ABR4IBH8_9EURO</name>
<evidence type="ECO:0000259" key="1">
    <source>
        <dbReference type="Pfam" id="PF07883"/>
    </source>
</evidence>
<comment type="caution">
    <text evidence="2">The sequence shown here is derived from an EMBL/GenBank/DDBJ whole genome shotgun (WGS) entry which is preliminary data.</text>
</comment>